<dbReference type="OrthoDB" id="378443at2759"/>
<feature type="compositionally biased region" description="Basic and acidic residues" evidence="1">
    <location>
        <begin position="744"/>
        <end position="753"/>
    </location>
</feature>
<evidence type="ECO:0000313" key="2">
    <source>
        <dbReference type="EMBL" id="CDU19314.1"/>
    </source>
</evidence>
<feature type="region of interest" description="Disordered" evidence="1">
    <location>
        <begin position="734"/>
        <end position="753"/>
    </location>
</feature>
<evidence type="ECO:0000313" key="5">
    <source>
        <dbReference type="Proteomes" id="UP000072904"/>
    </source>
</evidence>
<evidence type="ECO:0000313" key="3">
    <source>
        <dbReference type="EMBL" id="VTZ79949.1"/>
    </source>
</evidence>
<dbReference type="Proteomes" id="UP000072904">
    <property type="component" value="Chromosome 12"/>
</dbReference>
<dbReference type="OMA" id="IMESNNM"/>
<accession>A0A078KDQ7</accession>
<feature type="region of interest" description="Disordered" evidence="1">
    <location>
        <begin position="1"/>
        <end position="22"/>
    </location>
</feature>
<reference evidence="3" key="2">
    <citation type="submission" date="2014-05" db="EMBL/GenBank/DDBJ databases">
        <authorList>
            <person name="Aslett M.A."/>
            <person name="De Silva N."/>
        </authorList>
    </citation>
    <scope>NUCLEOTIDE SEQUENCE</scope>
    <source>
        <strain evidence="3">17X</strain>
    </source>
</reference>
<dbReference type="AlphaFoldDB" id="A0A078KDQ7"/>
<dbReference type="KEGG" id="pyo:PY17X_1214800"/>
<dbReference type="VEuPathDB" id="PlasmoDB:PY17X_1214800"/>
<dbReference type="VEuPathDB" id="PlasmoDB:Py17XNL_001205015"/>
<feature type="compositionally biased region" description="Basic residues" evidence="1">
    <location>
        <begin position="734"/>
        <end position="743"/>
    </location>
</feature>
<feature type="compositionally biased region" description="Low complexity" evidence="1">
    <location>
        <begin position="705"/>
        <end position="727"/>
    </location>
</feature>
<feature type="region of interest" description="Disordered" evidence="1">
    <location>
        <begin position="591"/>
        <end position="616"/>
    </location>
</feature>
<dbReference type="VEuPathDB" id="PlasmoDB:PYYM_1214200"/>
<organism evidence="3 4">
    <name type="scientific">Plasmodium yoelii</name>
    <dbReference type="NCBI Taxonomy" id="5861"/>
    <lineage>
        <taxon>Eukaryota</taxon>
        <taxon>Sar</taxon>
        <taxon>Alveolata</taxon>
        <taxon>Apicomplexa</taxon>
        <taxon>Aconoidasida</taxon>
        <taxon>Haemosporida</taxon>
        <taxon>Plasmodiidae</taxon>
        <taxon>Plasmodium</taxon>
        <taxon>Plasmodium (Vinckeia)</taxon>
    </lineage>
</organism>
<evidence type="ECO:0000256" key="1">
    <source>
        <dbReference type="SAM" id="MobiDB-lite"/>
    </source>
</evidence>
<feature type="region of interest" description="Disordered" evidence="1">
    <location>
        <begin position="705"/>
        <end position="728"/>
    </location>
</feature>
<dbReference type="Proteomes" id="UP000072874">
    <property type="component" value="Chromosome 12"/>
</dbReference>
<protein>
    <submittedName>
        <fullName evidence="3">Uncharacterized protein</fullName>
    </submittedName>
</protein>
<reference evidence="2" key="3">
    <citation type="submission" date="2014-05" db="EMBL/GenBank/DDBJ databases">
        <authorList>
            <person name="Aslett A.Martin."/>
            <person name="De Silva Nishadi"/>
        </authorList>
    </citation>
    <scope>NUCLEOTIDE SEQUENCE</scope>
    <source>
        <strain evidence="2">YM</strain>
    </source>
</reference>
<sequence>MSSIDELNNEENKISHHNLRKNRKPRNYDFEYYEDAINKPRRRRRGRKRGRKPHSILAKNLNSMNLEDDKNQYIRRRQKESITFEQNDLEQNRSNEYLINNNFFTSEKTINDQPPKRRGRKRKNFNLLNTNIPLRNNNIKIDRICEYLSYNTNTIWKYMGSTVKFRLINDQQEKYIFLKNMKKHIIFEIIKIAMFALLKININDNNIYALNDIVNKKHDNNQTCQNENDIIDSIEKNGNKIPQNLNCNNNIPQSKNINNKCNDNKNNINNDLPETSGSDNPKIYINNVSNNHRKNSIGNNENNIENSNEKTMKHNDVEKNVVVFGNINYNNSKQEIIKRLEDKNDILNQGVTVSEILDFVKEKYEKYYENVKQYIVTTLNIYCALNMFKLIRRGRYTICKYINFNIFKIKYFKKYYKFVYTLKGEEEVLTNVKNYLKSFYYDKTKNELVGNSSNSRSRANSYNKNSNEINWDGQIIIKKTRKRRSKNLAVSNNEIPLKRERIDQSTTLIDSKESVQNIKEEVASGDNIPLADSIDTKKEIQINENTNNASPIINEDPTGPIKNTNTVETGSEHQPQVANENVITKEVCGENEEKEVKAPKRTRAPRAPRNSRNSGANKIKHININLKNVNIKCIRVAYGIKHFFCSYDTVEKCYDDFEIINISKKYGTLRNSIVNMNLRYNFLYNSKRLLNNYINNNTNANNNYNSTSSMILSNNNNNNNNSNMNLNRDNQKLKHSQYGKKKKNNNENDSTKHEKYNYLNFNISYKTLRKKLICLRHVNTSKREERVHRPRNELKHTKEKLLTINNDNLVQTCSINSNFSNIVSVDGLSSMNFESVCSQKSQ</sequence>
<dbReference type="GeneID" id="3790913"/>
<dbReference type="EMBL" id="LM993666">
    <property type="protein sequence ID" value="VTZ79949.1"/>
    <property type="molecule type" value="Genomic_DNA"/>
</dbReference>
<name>A0A078KDQ7_PLAYE</name>
<gene>
    <name evidence="3" type="ORF">PY17X_1214800</name>
    <name evidence="2" type="ORF">PYYM_1214200</name>
</gene>
<dbReference type="RefSeq" id="XP_725574.2">
    <property type="nucleotide sequence ID" value="XM_720481.2"/>
</dbReference>
<reference evidence="4 5" key="1">
    <citation type="journal article" date="2014" name="BMC Biol.">
        <title>A comprehensive evaluation of rodent malaria parasite genomes and gene expression.</title>
        <authorList>
            <person name="Otto T.D."/>
            <person name="Bohme U."/>
            <person name="Jackson A.P."/>
            <person name="Hunt M."/>
            <person name="Franke-Fayard B."/>
            <person name="Hoeijmakers W.A."/>
            <person name="Religa A.A."/>
            <person name="Robertson L."/>
            <person name="Sanders M."/>
            <person name="Ogun S.A."/>
            <person name="Cunningham D."/>
            <person name="Erhart A."/>
            <person name="Billker O."/>
            <person name="Khan S.M."/>
            <person name="Stunnenberg H.G."/>
            <person name="Langhorne J."/>
            <person name="Holder A.A."/>
            <person name="Waters A.P."/>
            <person name="Newbold C.I."/>
            <person name="Pain A."/>
            <person name="Berriman M."/>
            <person name="Janse C.J."/>
        </authorList>
    </citation>
    <scope>NUCLEOTIDE SEQUENCE [LARGE SCALE GENOMIC DNA]</scope>
    <source>
        <strain evidence="3 4">17X</strain>
        <strain evidence="2 5">YM</strain>
    </source>
</reference>
<dbReference type="EMBL" id="LK934640">
    <property type="protein sequence ID" value="CDU19314.1"/>
    <property type="molecule type" value="Genomic_DNA"/>
</dbReference>
<evidence type="ECO:0000313" key="4">
    <source>
        <dbReference type="Proteomes" id="UP000072874"/>
    </source>
</evidence>
<dbReference type="VEuPathDB" id="PlasmoDB:PY05155"/>
<proteinExistence type="predicted"/>
<reference evidence="3" key="4">
    <citation type="submission" date="2019-05" db="EMBL/GenBank/DDBJ databases">
        <authorList>
            <consortium name="Pathogen Informatics"/>
        </authorList>
    </citation>
    <scope>NUCLEOTIDE SEQUENCE</scope>
    <source>
        <strain evidence="3">17X</strain>
    </source>
</reference>